<dbReference type="SUPFAM" id="SSF46689">
    <property type="entry name" value="Homeodomain-like"/>
    <property type="match status" value="1"/>
</dbReference>
<name>A0AA36AU19_OCTVU</name>
<gene>
    <name evidence="2" type="ORF">OCTVUL_1B006014</name>
</gene>
<feature type="domain" description="Transposase Tc1-like" evidence="1">
    <location>
        <begin position="62"/>
        <end position="133"/>
    </location>
</feature>
<proteinExistence type="predicted"/>
<dbReference type="InterPro" id="IPR009057">
    <property type="entry name" value="Homeodomain-like_sf"/>
</dbReference>
<dbReference type="Proteomes" id="UP001162480">
    <property type="component" value="Chromosome 5"/>
</dbReference>
<organism evidence="2 3">
    <name type="scientific">Octopus vulgaris</name>
    <name type="common">Common octopus</name>
    <dbReference type="NCBI Taxonomy" id="6645"/>
    <lineage>
        <taxon>Eukaryota</taxon>
        <taxon>Metazoa</taxon>
        <taxon>Spiralia</taxon>
        <taxon>Lophotrochozoa</taxon>
        <taxon>Mollusca</taxon>
        <taxon>Cephalopoda</taxon>
        <taxon>Coleoidea</taxon>
        <taxon>Octopodiformes</taxon>
        <taxon>Octopoda</taxon>
        <taxon>Incirrata</taxon>
        <taxon>Octopodidae</taxon>
        <taxon>Octopus</taxon>
    </lineage>
</organism>
<dbReference type="InterPro" id="IPR036397">
    <property type="entry name" value="RNaseH_sf"/>
</dbReference>
<dbReference type="PANTHER" id="PTHR46068">
    <property type="entry name" value="PROTEIN CBG27172"/>
    <property type="match status" value="1"/>
</dbReference>
<sequence length="417" mass="48727">MTLERRYEALSWRGKLSEVAIARKLGVARRTIQCLFKKYEETGSAADKKGRGRKRLTTQREDRMLIRRSLYNRRATSRQLAEEIQKMTGKQLSTTTVKTRLLEAGLKSCRATRKPLLTAQNRKRRLLWARAHKTWTVQQWRTVMFTDESRFSLVSDKPVHVRRRRASPACIYQRLMKMENTPPYLSKTTELDWKSQLQSRHSRRRTRCINEILVKEKSSQLGLNDFSSNTLFNSSGILKRNYSYDSSVLSDLPPSPTSSSDEDFLTMNLMNTVNRVLKKRSQSVPALLQIDIYQDRAMRLMRKRHGKIFEKRKVLDDDTFDSFDNSPNDMQEFSLSSPQDFVFTFDYNEISKLNKELLSMDNNIEESLSAEKFPESPDRVLLFSDSENNNIFHITPSMVQDTDTFCTADNEYQMTLK</sequence>
<dbReference type="Gene3D" id="3.30.420.10">
    <property type="entry name" value="Ribonuclease H-like superfamily/Ribonuclease H"/>
    <property type="match status" value="1"/>
</dbReference>
<protein>
    <submittedName>
        <fullName evidence="2">Transposable element Tcb1 transposase</fullName>
    </submittedName>
</protein>
<evidence type="ECO:0000313" key="2">
    <source>
        <dbReference type="EMBL" id="CAI9722320.1"/>
    </source>
</evidence>
<evidence type="ECO:0000313" key="3">
    <source>
        <dbReference type="Proteomes" id="UP001162480"/>
    </source>
</evidence>
<dbReference type="PANTHER" id="PTHR46068:SF1">
    <property type="entry name" value="TRANSPOSASE IS30-LIKE HTH DOMAIN-CONTAINING PROTEIN"/>
    <property type="match status" value="1"/>
</dbReference>
<dbReference type="GO" id="GO:0003677">
    <property type="term" value="F:DNA binding"/>
    <property type="evidence" value="ECO:0007669"/>
    <property type="project" value="InterPro"/>
</dbReference>
<accession>A0AA36AU19</accession>
<dbReference type="GO" id="GO:0015074">
    <property type="term" value="P:DNA integration"/>
    <property type="evidence" value="ECO:0007669"/>
    <property type="project" value="InterPro"/>
</dbReference>
<dbReference type="GO" id="GO:0006313">
    <property type="term" value="P:DNA transposition"/>
    <property type="evidence" value="ECO:0007669"/>
    <property type="project" value="InterPro"/>
</dbReference>
<dbReference type="AlphaFoldDB" id="A0AA36AU19"/>
<keyword evidence="3" id="KW-1185">Reference proteome</keyword>
<evidence type="ECO:0000259" key="1">
    <source>
        <dbReference type="Pfam" id="PF01498"/>
    </source>
</evidence>
<dbReference type="InterPro" id="IPR002492">
    <property type="entry name" value="Transposase_Tc1-like"/>
</dbReference>
<dbReference type="Pfam" id="PF01498">
    <property type="entry name" value="HTH_Tnp_Tc3_2"/>
    <property type="match status" value="1"/>
</dbReference>
<dbReference type="EMBL" id="OX597818">
    <property type="protein sequence ID" value="CAI9722320.1"/>
    <property type="molecule type" value="Genomic_DNA"/>
</dbReference>
<reference evidence="2" key="1">
    <citation type="submission" date="2023-08" db="EMBL/GenBank/DDBJ databases">
        <authorList>
            <person name="Alioto T."/>
            <person name="Alioto T."/>
            <person name="Gomez Garrido J."/>
        </authorList>
    </citation>
    <scope>NUCLEOTIDE SEQUENCE</scope>
</reference>